<name>A0AAN0RBZ1_9PROT</name>
<dbReference type="Pfam" id="PF01594">
    <property type="entry name" value="AI-2E_transport"/>
    <property type="match status" value="1"/>
</dbReference>
<evidence type="ECO:0000256" key="1">
    <source>
        <dbReference type="ARBA" id="ARBA00004141"/>
    </source>
</evidence>
<evidence type="ECO:0000313" key="8">
    <source>
        <dbReference type="Proteomes" id="UP000019438"/>
    </source>
</evidence>
<proteinExistence type="inferred from homology"/>
<dbReference type="PANTHER" id="PTHR21716">
    <property type="entry name" value="TRANSMEMBRANE PROTEIN"/>
    <property type="match status" value="1"/>
</dbReference>
<gene>
    <name evidence="7" type="ORF">GbCGDNIH3_0302</name>
</gene>
<comment type="similarity">
    <text evidence="2">Belongs to the autoinducer-2 exporter (AI-2E) (TC 2.A.86) family.</text>
</comment>
<dbReference type="AlphaFoldDB" id="A0AAN0RBZ1"/>
<organism evidence="7 8">
    <name type="scientific">Granulibacter bethesdensis</name>
    <dbReference type="NCBI Taxonomy" id="364410"/>
    <lineage>
        <taxon>Bacteria</taxon>
        <taxon>Pseudomonadati</taxon>
        <taxon>Pseudomonadota</taxon>
        <taxon>Alphaproteobacteria</taxon>
        <taxon>Acetobacterales</taxon>
        <taxon>Acetobacteraceae</taxon>
        <taxon>Granulibacter</taxon>
    </lineage>
</organism>
<feature type="transmembrane region" description="Helical" evidence="6">
    <location>
        <begin position="106"/>
        <end position="126"/>
    </location>
</feature>
<comment type="subcellular location">
    <subcellularLocation>
        <location evidence="1">Membrane</location>
        <topology evidence="1">Multi-pass membrane protein</topology>
    </subcellularLocation>
</comment>
<accession>A0AAN0RBZ1</accession>
<evidence type="ECO:0000313" key="7">
    <source>
        <dbReference type="EMBL" id="AHJ62063.1"/>
    </source>
</evidence>
<keyword evidence="3 6" id="KW-0812">Transmembrane</keyword>
<reference evidence="8" key="1">
    <citation type="submission" date="2012-06" db="EMBL/GenBank/DDBJ databases">
        <title>Genome analysis of multiple Granulibacter bethesdensis isolates demonstrates substantial genome diversity.</title>
        <authorList>
            <person name="Greenberg D.E."/>
            <person name="Porcella S.F."/>
            <person name="Zarember K."/>
            <person name="Zelazny A.M."/>
            <person name="Bruno D."/>
            <person name="Martens C."/>
            <person name="Barbian K.D."/>
            <person name="Jaske E."/>
            <person name="Holland S.M."/>
        </authorList>
    </citation>
    <scope>NUCLEOTIDE SEQUENCE [LARGE SCALE GENOMIC DNA]</scope>
    <source>
        <strain evidence="8">CGDNIH3</strain>
    </source>
</reference>
<feature type="transmembrane region" description="Helical" evidence="6">
    <location>
        <begin position="238"/>
        <end position="261"/>
    </location>
</feature>
<evidence type="ECO:0000256" key="5">
    <source>
        <dbReference type="ARBA" id="ARBA00023136"/>
    </source>
</evidence>
<keyword evidence="4 6" id="KW-1133">Transmembrane helix</keyword>
<evidence type="ECO:0000256" key="4">
    <source>
        <dbReference type="ARBA" id="ARBA00022989"/>
    </source>
</evidence>
<evidence type="ECO:0000256" key="2">
    <source>
        <dbReference type="ARBA" id="ARBA00009773"/>
    </source>
</evidence>
<feature type="transmembrane region" description="Helical" evidence="6">
    <location>
        <begin position="273"/>
        <end position="299"/>
    </location>
</feature>
<keyword evidence="5 6" id="KW-0472">Membrane</keyword>
<evidence type="ECO:0000256" key="3">
    <source>
        <dbReference type="ARBA" id="ARBA00022692"/>
    </source>
</evidence>
<dbReference type="GO" id="GO:0016020">
    <property type="term" value="C:membrane"/>
    <property type="evidence" value="ECO:0007669"/>
    <property type="project" value="UniProtKB-SubCell"/>
</dbReference>
<protein>
    <submittedName>
        <fullName evidence="7">Membrane spanning protein</fullName>
    </submittedName>
</protein>
<dbReference type="EMBL" id="CP003181">
    <property type="protein sequence ID" value="AHJ62063.1"/>
    <property type="molecule type" value="Genomic_DNA"/>
</dbReference>
<feature type="transmembrane region" description="Helical" evidence="6">
    <location>
        <begin position="348"/>
        <end position="370"/>
    </location>
</feature>
<dbReference type="Proteomes" id="UP000019438">
    <property type="component" value="Chromosome"/>
</dbReference>
<sequence length="397" mass="41235">MSQSTHSAGDGISPAFMHDVSYSDRESTLKISGSAMDTNHGAGIRQARALERIARILAWVAGTILAIAVLSLLSDVLLLLFAAILAACLLRGAANAAANRLGGTPGLWLSLILLLFVGIIAGAIWLRGPTLITEIEALGGRLNDQFSAVWDRLGSLDYAQQVVHKARAYLSSAGEKIAGLAAGAATSTLGGIGSLAVILIVAIYLAASPGIYVRGTLRCLPKSWRPRGAEVMHETAHALQWWFVGQVVDMVMIGVLTWIGLSLLGVKLAGTLALIAALCNFVPYVGAIAGAVPAVLVAFGEGPQTALYVGVMFAGVQALEGNVIAPIVQKSTVDLPPVLTILSQTVLGTIFGPVGLILATPIFAVGMVAVRMIYVESILGDHDGALLPPLEQTPDGQ</sequence>
<feature type="transmembrane region" description="Helical" evidence="6">
    <location>
        <begin position="306"/>
        <end position="328"/>
    </location>
</feature>
<feature type="transmembrane region" description="Helical" evidence="6">
    <location>
        <begin position="76"/>
        <end position="94"/>
    </location>
</feature>
<dbReference type="PANTHER" id="PTHR21716:SF62">
    <property type="entry name" value="TRANSPORT PROTEIN YDBI-RELATED"/>
    <property type="match status" value="1"/>
</dbReference>
<evidence type="ECO:0000256" key="6">
    <source>
        <dbReference type="SAM" id="Phobius"/>
    </source>
</evidence>
<dbReference type="KEGG" id="gbc:GbCGDNIH3_0302"/>
<dbReference type="GO" id="GO:0055085">
    <property type="term" value="P:transmembrane transport"/>
    <property type="evidence" value="ECO:0007669"/>
    <property type="project" value="TreeGrafter"/>
</dbReference>
<dbReference type="InterPro" id="IPR002549">
    <property type="entry name" value="AI-2E-like"/>
</dbReference>
<feature type="transmembrane region" description="Helical" evidence="6">
    <location>
        <begin position="53"/>
        <end position="70"/>
    </location>
</feature>
<feature type="transmembrane region" description="Helical" evidence="6">
    <location>
        <begin position="195"/>
        <end position="217"/>
    </location>
</feature>